<organism evidence="3 5">
    <name type="scientific">Streptomyces griseoviridis</name>
    <dbReference type="NCBI Taxonomy" id="45398"/>
    <lineage>
        <taxon>Bacteria</taxon>
        <taxon>Bacillati</taxon>
        <taxon>Actinomycetota</taxon>
        <taxon>Actinomycetes</taxon>
        <taxon>Kitasatosporales</taxon>
        <taxon>Streptomycetaceae</taxon>
        <taxon>Streptomyces</taxon>
    </lineage>
</organism>
<dbReference type="SMART" id="SM00331">
    <property type="entry name" value="PP2C_SIG"/>
    <property type="match status" value="1"/>
</dbReference>
<dbReference type="PANTHER" id="PTHR43156:SF2">
    <property type="entry name" value="STAGE II SPORULATION PROTEIN E"/>
    <property type="match status" value="1"/>
</dbReference>
<dbReference type="Proteomes" id="UP000271291">
    <property type="component" value="Chromosome"/>
</dbReference>
<keyword evidence="1" id="KW-0378">Hydrolase</keyword>
<dbReference type="EMBL" id="CP029078">
    <property type="protein sequence ID" value="QCN84446.1"/>
    <property type="molecule type" value="Genomic_DNA"/>
</dbReference>
<evidence type="ECO:0000259" key="2">
    <source>
        <dbReference type="PROSITE" id="PS51746"/>
    </source>
</evidence>
<gene>
    <name evidence="4" type="ORF">DDJ31_05175</name>
    <name evidence="3" type="ORF">ELQ87_34090</name>
</gene>
<dbReference type="KEGG" id="sgd:ELQ87_34090"/>
<dbReference type="OrthoDB" id="7943561at2"/>
<dbReference type="PROSITE" id="PS51746">
    <property type="entry name" value="PPM_2"/>
    <property type="match status" value="1"/>
</dbReference>
<reference evidence="3 5" key="2">
    <citation type="submission" date="2018-12" db="EMBL/GenBank/DDBJ databases">
        <title>Streptomyces griseoviridis F1-27 complete genome.</title>
        <authorList>
            <person name="Mariita R.M."/>
            <person name="Sello J.K."/>
        </authorList>
    </citation>
    <scope>NUCLEOTIDE SEQUENCE [LARGE SCALE GENOMIC DNA]</scope>
    <source>
        <strain evidence="3 5">F1-27</strain>
    </source>
</reference>
<proteinExistence type="predicted"/>
<dbReference type="Gene3D" id="3.60.40.10">
    <property type="entry name" value="PPM-type phosphatase domain"/>
    <property type="match status" value="1"/>
</dbReference>
<dbReference type="EMBL" id="CP034687">
    <property type="protein sequence ID" value="AZS88714.1"/>
    <property type="molecule type" value="Genomic_DNA"/>
</dbReference>
<evidence type="ECO:0000313" key="6">
    <source>
        <dbReference type="Proteomes" id="UP000501753"/>
    </source>
</evidence>
<dbReference type="AlphaFoldDB" id="A0A3S9ZLS6"/>
<evidence type="ECO:0000313" key="5">
    <source>
        <dbReference type="Proteomes" id="UP000271291"/>
    </source>
</evidence>
<dbReference type="GO" id="GO:0016791">
    <property type="term" value="F:phosphatase activity"/>
    <property type="evidence" value="ECO:0007669"/>
    <property type="project" value="TreeGrafter"/>
</dbReference>
<keyword evidence="6" id="KW-1185">Reference proteome</keyword>
<evidence type="ECO:0000313" key="4">
    <source>
        <dbReference type="EMBL" id="QCN84446.1"/>
    </source>
</evidence>
<protein>
    <submittedName>
        <fullName evidence="4">PP2C-like phosphatase</fullName>
    </submittedName>
    <submittedName>
        <fullName evidence="3">Serine/threonine-protein phosphatase</fullName>
    </submittedName>
</protein>
<evidence type="ECO:0000313" key="3">
    <source>
        <dbReference type="EMBL" id="AZS88714.1"/>
    </source>
</evidence>
<dbReference type="Pfam" id="PF07228">
    <property type="entry name" value="SpoIIE"/>
    <property type="match status" value="1"/>
</dbReference>
<dbReference type="InterPro" id="IPR001932">
    <property type="entry name" value="PPM-type_phosphatase-like_dom"/>
</dbReference>
<reference evidence="4 6" key="1">
    <citation type="submission" date="2018-04" db="EMBL/GenBank/DDBJ databases">
        <title>Complete genome sequences of Streptomyces griseoviridis K61 and characterization of antagonistic properties of biological control agents.</title>
        <authorList>
            <person name="Mariita R.M."/>
            <person name="Sello J.K."/>
        </authorList>
    </citation>
    <scope>NUCLEOTIDE SEQUENCE [LARGE SCALE GENOMIC DNA]</scope>
    <source>
        <strain evidence="4 6">K61</strain>
    </source>
</reference>
<dbReference type="InterPro" id="IPR036457">
    <property type="entry name" value="PPM-type-like_dom_sf"/>
</dbReference>
<evidence type="ECO:0000256" key="1">
    <source>
        <dbReference type="ARBA" id="ARBA00022801"/>
    </source>
</evidence>
<accession>A0A3S9ZLS6</accession>
<dbReference type="Proteomes" id="UP000501753">
    <property type="component" value="Chromosome"/>
</dbReference>
<feature type="domain" description="PPM-type phosphatase" evidence="2">
    <location>
        <begin position="369"/>
        <end position="577"/>
    </location>
</feature>
<sequence>MAAREKSEQDARPPVGVRALEELLASQRRRIGWYTARADHRAREAFPTPPAEGGDDRSDVPAEVAAIATRDLLDALPMAALLVRVVCDDEGRIVDYHYVTQNEAAVRYADAVIPREARPPSAGRPVPLFDRFPSMADTAVPRMLRDAFGGGGPQGPEPVEWYLPLPDGQAVRIHNELTVTRCGEHLLLCWERGHRTLLARAAQQLAQVCWAEWNLGDDSAQGSEGLQHVLGLADDAPVPSLPRLAAMTDTAGQDRLCQVLYDVFEHHRRAACDLRLEASGQVLSCVAEPVRLPGGPVWSVRAVMMDVTGDRRARERAALAERDAQAQRAQVHALADISGALRDAVLPHFEGELSPFGLEAAAVYRPDSGSGVGGDWFKVRVLPSDRVLIALGDARGHGLQAVTLMAKLRYALAGLSFTGRKVEQLTTWLNNVACDDGRESTATAVIARYHPERCLLRWTCAGHPRPVLLRGGEARVLDEAPGTGGPPLGVVPDLRYRATETTLREDDIVLLYSDGLVERRTHDADADTARLVEEVRRAAEPGVGAGPAGLEEFAQDVVRALTGPHQTDDATLLVFRHLHGEPVRPR</sequence>
<dbReference type="InterPro" id="IPR052016">
    <property type="entry name" value="Bact_Sigma-Reg"/>
</dbReference>
<name>A0A3S9ZLS6_STRGD</name>
<dbReference type="SUPFAM" id="SSF81606">
    <property type="entry name" value="PP2C-like"/>
    <property type="match status" value="1"/>
</dbReference>
<dbReference type="PANTHER" id="PTHR43156">
    <property type="entry name" value="STAGE II SPORULATION PROTEIN E-RELATED"/>
    <property type="match status" value="1"/>
</dbReference>
<dbReference type="RefSeq" id="WP_127181484.1">
    <property type="nucleotide sequence ID" value="NZ_CP029078.1"/>
</dbReference>